<dbReference type="InterPro" id="IPR013341">
    <property type="entry name" value="Mandelate_racemase_N_dom"/>
</dbReference>
<proteinExistence type="inferred from homology"/>
<dbReference type="SUPFAM" id="SSF54826">
    <property type="entry name" value="Enolase N-terminal domain-like"/>
    <property type="match status" value="1"/>
</dbReference>
<evidence type="ECO:0000256" key="1">
    <source>
        <dbReference type="ARBA" id="ARBA00008031"/>
    </source>
</evidence>
<sequence length="366" mass="39886">MISRIEIYRLNIPLKAPVTIALGTIAEARNILVKIFTKDGLYGIGEGAPFWMIVGETQDSCLATARDFARLLLGKSVLDLDGNLRILDTFLTQNYTCKSAFDMALYDAAAKIANLPLYAFLGGTKRVITTDETVYIGSPEVMAEDAKAIQARGAEAIKVKLGKDPLEDIQRIQAIRAAIGPGLPLRIDANQGWNYVSAVQVLRAIEPYQVEYCEQPVKAWDYENLARVRANSPIPICADESLFTHVDALKLVRAQAVDYFNIKLSKSGGIHSALKIIAIAEAAGIPCMIGCMSESRLGITANTHLASARPTIVFYDLDSPFEHAVDPIPGGAVYEQHYQLHLPDAPGHGADIDADFLKTQECIVVN</sequence>
<dbReference type="SFLD" id="SFLDG00180">
    <property type="entry name" value="muconate_cycloisomerase"/>
    <property type="match status" value="1"/>
</dbReference>
<dbReference type="PANTHER" id="PTHR48073">
    <property type="entry name" value="O-SUCCINYLBENZOATE SYNTHASE-RELATED"/>
    <property type="match status" value="1"/>
</dbReference>
<dbReference type="EMBL" id="SMJU01000006">
    <property type="protein sequence ID" value="TDB65368.1"/>
    <property type="molecule type" value="Genomic_DNA"/>
</dbReference>
<dbReference type="Proteomes" id="UP000295706">
    <property type="component" value="Unassembled WGS sequence"/>
</dbReference>
<dbReference type="SFLD" id="SFLDS00001">
    <property type="entry name" value="Enolase"/>
    <property type="match status" value="1"/>
</dbReference>
<dbReference type="InterPro" id="IPR029017">
    <property type="entry name" value="Enolase-like_N"/>
</dbReference>
<protein>
    <recommendedName>
        <fullName evidence="7">Dipeptide epimerase</fullName>
        <ecNumber evidence="7">5.1.1.-</ecNumber>
    </recommendedName>
</protein>
<dbReference type="GO" id="GO:0000287">
    <property type="term" value="F:magnesium ion binding"/>
    <property type="evidence" value="ECO:0007669"/>
    <property type="project" value="UniProtKB-ARBA"/>
</dbReference>
<comment type="caution">
    <text evidence="9">The sequence shown here is derived from an EMBL/GenBank/DDBJ whole genome shotgun (WGS) entry which is preliminary data.</text>
</comment>
<comment type="cofactor">
    <cofactor evidence="6 7">
        <name>Mg(2+)</name>
        <dbReference type="ChEBI" id="CHEBI:18420"/>
    </cofactor>
    <text evidence="6 7">Binds 1 Mg(2+) ion per subunit.</text>
</comment>
<reference evidence="9 10" key="1">
    <citation type="submission" date="2019-02" db="EMBL/GenBank/DDBJ databases">
        <title>Arundinibacter roseus gen. nov., sp. nov., a new member of the family Cytophagaceae.</title>
        <authorList>
            <person name="Szuroczki S."/>
            <person name="Khayer B."/>
            <person name="Sproer C."/>
            <person name="Toumi M."/>
            <person name="Szabo A."/>
            <person name="Felfoldi T."/>
            <person name="Schumann P."/>
            <person name="Toth E."/>
        </authorList>
    </citation>
    <scope>NUCLEOTIDE SEQUENCE [LARGE SCALE GENOMIC DNA]</scope>
    <source>
        <strain evidence="9 10">DMA-k-7a</strain>
    </source>
</reference>
<comment type="similarity">
    <text evidence="1 7">Belongs to the mandelate racemase/muconate lactonizing enzyme family.</text>
</comment>
<dbReference type="GO" id="GO:0016855">
    <property type="term" value="F:racemase and epimerase activity, acting on amino acids and derivatives"/>
    <property type="evidence" value="ECO:0007669"/>
    <property type="project" value="UniProtKB-UniRule"/>
</dbReference>
<feature type="active site" description="Proton acceptor; specific for (R)-substrate epimerization" evidence="5">
    <location>
        <position position="160"/>
    </location>
</feature>
<dbReference type="OrthoDB" id="9775391at2"/>
<dbReference type="Pfam" id="PF13378">
    <property type="entry name" value="MR_MLE_C"/>
    <property type="match status" value="1"/>
</dbReference>
<dbReference type="AlphaFoldDB" id="A0A4R4KC10"/>
<feature type="binding site" evidence="6">
    <location>
        <position position="214"/>
    </location>
    <ligand>
        <name>Mg(2+)</name>
        <dbReference type="ChEBI" id="CHEBI:18420"/>
    </ligand>
</feature>
<dbReference type="CDD" id="cd03319">
    <property type="entry name" value="L-Ala-DL-Glu_epimerase"/>
    <property type="match status" value="1"/>
</dbReference>
<dbReference type="InterPro" id="IPR029065">
    <property type="entry name" value="Enolase_C-like"/>
</dbReference>
<dbReference type="InterPro" id="IPR036849">
    <property type="entry name" value="Enolase-like_C_sf"/>
</dbReference>
<evidence type="ECO:0000256" key="2">
    <source>
        <dbReference type="ARBA" id="ARBA00022723"/>
    </source>
</evidence>
<dbReference type="InterPro" id="IPR034603">
    <property type="entry name" value="Dipeptide_epimerase"/>
</dbReference>
<keyword evidence="2 6" id="KW-0479">Metal-binding</keyword>
<keyword evidence="10" id="KW-1185">Reference proteome</keyword>
<dbReference type="Gene3D" id="3.30.390.10">
    <property type="entry name" value="Enolase-like, N-terminal domain"/>
    <property type="match status" value="1"/>
</dbReference>
<name>A0A4R4KC10_9BACT</name>
<evidence type="ECO:0000313" key="9">
    <source>
        <dbReference type="EMBL" id="TDB65368.1"/>
    </source>
</evidence>
<gene>
    <name evidence="9" type="ORF">EZE20_10395</name>
</gene>
<dbReference type="Pfam" id="PF02746">
    <property type="entry name" value="MR_MLE_N"/>
    <property type="match status" value="1"/>
</dbReference>
<feature type="active site" description="Proton acceptor; specific for (S)-substrate epimerization" evidence="5">
    <location>
        <position position="263"/>
    </location>
</feature>
<dbReference type="SUPFAM" id="SSF51604">
    <property type="entry name" value="Enolase C-terminal domain-like"/>
    <property type="match status" value="1"/>
</dbReference>
<accession>A0A4R4KC10</accession>
<organism evidence="9 10">
    <name type="scientific">Arundinibacter roseus</name>
    <dbReference type="NCBI Taxonomy" id="2070510"/>
    <lineage>
        <taxon>Bacteria</taxon>
        <taxon>Pseudomonadati</taxon>
        <taxon>Bacteroidota</taxon>
        <taxon>Cytophagia</taxon>
        <taxon>Cytophagales</taxon>
        <taxon>Spirosomataceae</taxon>
        <taxon>Arundinibacter</taxon>
    </lineage>
</organism>
<evidence type="ECO:0000256" key="7">
    <source>
        <dbReference type="RuleBase" id="RU366006"/>
    </source>
</evidence>
<feature type="binding site" evidence="6">
    <location>
        <position position="239"/>
    </location>
    <ligand>
        <name>Mg(2+)</name>
        <dbReference type="ChEBI" id="CHEBI:18420"/>
    </ligand>
</feature>
<evidence type="ECO:0000256" key="5">
    <source>
        <dbReference type="PIRSR" id="PIRSR634603-1"/>
    </source>
</evidence>
<evidence type="ECO:0000256" key="3">
    <source>
        <dbReference type="ARBA" id="ARBA00022842"/>
    </source>
</evidence>
<keyword evidence="3 6" id="KW-0460">Magnesium</keyword>
<keyword evidence="4 7" id="KW-0413">Isomerase</keyword>
<feature type="domain" description="Mandelate racemase/muconate lactonizing enzyme C-terminal" evidence="8">
    <location>
        <begin position="139"/>
        <end position="235"/>
    </location>
</feature>
<dbReference type="EC" id="5.1.1.-" evidence="7"/>
<dbReference type="SFLD" id="SFLDF00009">
    <property type="entry name" value="o-succinylbenzoate_synthase"/>
    <property type="match status" value="1"/>
</dbReference>
<dbReference type="Gene3D" id="3.20.20.120">
    <property type="entry name" value="Enolase-like C-terminal domain"/>
    <property type="match status" value="1"/>
</dbReference>
<dbReference type="FunFam" id="3.30.390.10:FF:000009">
    <property type="entry name" value="Hydrophobic dipeptide epimerase"/>
    <property type="match status" value="1"/>
</dbReference>
<evidence type="ECO:0000313" key="10">
    <source>
        <dbReference type="Proteomes" id="UP000295706"/>
    </source>
</evidence>
<evidence type="ECO:0000256" key="4">
    <source>
        <dbReference type="ARBA" id="ARBA00023235"/>
    </source>
</evidence>
<evidence type="ECO:0000256" key="6">
    <source>
        <dbReference type="PIRSR" id="PIRSR634603-3"/>
    </source>
</evidence>
<feature type="binding site" evidence="6">
    <location>
        <position position="188"/>
    </location>
    <ligand>
        <name>Mg(2+)</name>
        <dbReference type="ChEBI" id="CHEBI:18420"/>
    </ligand>
</feature>
<evidence type="ECO:0000259" key="8">
    <source>
        <dbReference type="SMART" id="SM00922"/>
    </source>
</evidence>
<dbReference type="SMART" id="SM00922">
    <property type="entry name" value="MR_MLE"/>
    <property type="match status" value="1"/>
</dbReference>
<dbReference type="InterPro" id="IPR013342">
    <property type="entry name" value="Mandelate_racemase_C"/>
</dbReference>
<dbReference type="GO" id="GO:0006518">
    <property type="term" value="P:peptide metabolic process"/>
    <property type="evidence" value="ECO:0007669"/>
    <property type="project" value="UniProtKB-ARBA"/>
</dbReference>
<dbReference type="PANTHER" id="PTHR48073:SF2">
    <property type="entry name" value="O-SUCCINYLBENZOATE SYNTHASE"/>
    <property type="match status" value="1"/>
</dbReference>